<evidence type="ECO:0000256" key="1">
    <source>
        <dbReference type="SAM" id="MobiDB-lite"/>
    </source>
</evidence>
<accession>A0A843VVJ5</accession>
<protein>
    <submittedName>
        <fullName evidence="2">Uncharacterized protein</fullName>
    </submittedName>
</protein>
<evidence type="ECO:0000313" key="2">
    <source>
        <dbReference type="EMBL" id="MQL96984.1"/>
    </source>
</evidence>
<dbReference type="EMBL" id="NMUH01001985">
    <property type="protein sequence ID" value="MQL96984.1"/>
    <property type="molecule type" value="Genomic_DNA"/>
</dbReference>
<dbReference type="Proteomes" id="UP000652761">
    <property type="component" value="Unassembled WGS sequence"/>
</dbReference>
<proteinExistence type="predicted"/>
<keyword evidence="3" id="KW-1185">Reference proteome</keyword>
<reference evidence="2" key="1">
    <citation type="submission" date="2017-07" db="EMBL/GenBank/DDBJ databases">
        <title>Taro Niue Genome Assembly and Annotation.</title>
        <authorList>
            <person name="Atibalentja N."/>
            <person name="Keating K."/>
            <person name="Fields C.J."/>
        </authorList>
    </citation>
    <scope>NUCLEOTIDE SEQUENCE</scope>
    <source>
        <strain evidence="2">Niue_2</strain>
        <tissue evidence="2">Leaf</tissue>
    </source>
</reference>
<comment type="caution">
    <text evidence="2">The sequence shown here is derived from an EMBL/GenBank/DDBJ whole genome shotgun (WGS) entry which is preliminary data.</text>
</comment>
<gene>
    <name evidence="2" type="ORF">Taro_029668</name>
</gene>
<organism evidence="2 3">
    <name type="scientific">Colocasia esculenta</name>
    <name type="common">Wild taro</name>
    <name type="synonym">Arum esculentum</name>
    <dbReference type="NCBI Taxonomy" id="4460"/>
    <lineage>
        <taxon>Eukaryota</taxon>
        <taxon>Viridiplantae</taxon>
        <taxon>Streptophyta</taxon>
        <taxon>Embryophyta</taxon>
        <taxon>Tracheophyta</taxon>
        <taxon>Spermatophyta</taxon>
        <taxon>Magnoliopsida</taxon>
        <taxon>Liliopsida</taxon>
        <taxon>Araceae</taxon>
        <taxon>Aroideae</taxon>
        <taxon>Colocasieae</taxon>
        <taxon>Colocasia</taxon>
    </lineage>
</organism>
<evidence type="ECO:0000313" key="3">
    <source>
        <dbReference type="Proteomes" id="UP000652761"/>
    </source>
</evidence>
<name>A0A843VVJ5_COLES</name>
<dbReference type="AlphaFoldDB" id="A0A843VVJ5"/>
<feature type="region of interest" description="Disordered" evidence="1">
    <location>
        <begin position="281"/>
        <end position="309"/>
    </location>
</feature>
<sequence>MDANTLLVSSKLNINTDPRPNPSEQLAIADSCIKNRAENPCVSRTSKHPNRLLPTAIPSTAILLTSSLPAAPPPVLIYPRRSNSTDDHQSCCQCSRSLRQMSSTSKALDSFLLFRQPDPVGPDKRRTKLKPRHYSASLGSFDVFRHKGWWRCTGDARRENLNPEDLPHHRRCYCHSWARRCCTLCTVHREGSLPKDVTATSFAAAGTAKGEILLGCGRGRAASPHYVSGQRFWDGNVTLKHGSSCSEPNWQSIVVEGPDGSVMACSQQCLAGSAGSAQRQSFSSGHVAETLDGQSAKNQEPRENRSASLAQGDAPELLCPCNGRRLLVFCVADVMSSMPGQGIATEAPLEKKY</sequence>